<evidence type="ECO:0000256" key="5">
    <source>
        <dbReference type="SAM" id="Phobius"/>
    </source>
</evidence>
<reference evidence="6 7" key="1">
    <citation type="submission" date="2024-07" db="EMBL/GenBank/DDBJ databases">
        <title>Section-level genome sequencing and comparative genomics of Aspergillus sections Usti and Cavernicolus.</title>
        <authorList>
            <consortium name="Lawrence Berkeley National Laboratory"/>
            <person name="Nybo J.L."/>
            <person name="Vesth T.C."/>
            <person name="Theobald S."/>
            <person name="Frisvad J.C."/>
            <person name="Larsen T.O."/>
            <person name="Kjaerboelling I."/>
            <person name="Rothschild-Mancinelli K."/>
            <person name="Lyhne E.K."/>
            <person name="Kogle M.E."/>
            <person name="Barry K."/>
            <person name="Clum A."/>
            <person name="Na H."/>
            <person name="Ledsgaard L."/>
            <person name="Lin J."/>
            <person name="Lipzen A."/>
            <person name="Kuo A."/>
            <person name="Riley R."/>
            <person name="Mondo S."/>
            <person name="Labutti K."/>
            <person name="Haridas S."/>
            <person name="Pangalinan J."/>
            <person name="Salamov A.A."/>
            <person name="Simmons B.A."/>
            <person name="Magnuson J.K."/>
            <person name="Chen J."/>
            <person name="Drula E."/>
            <person name="Henrissat B."/>
            <person name="Wiebenga A."/>
            <person name="Lubbers R.J."/>
            <person name="Gomes A.C."/>
            <person name="Makela M.R."/>
            <person name="Stajich J."/>
            <person name="Grigoriev I.V."/>
            <person name="Mortensen U.H."/>
            <person name="De Vries R.P."/>
            <person name="Baker S.E."/>
            <person name="Andersen M.R."/>
        </authorList>
    </citation>
    <scope>NUCLEOTIDE SEQUENCE [LARGE SCALE GENOMIC DNA]</scope>
    <source>
        <strain evidence="6 7">CBS 209.92</strain>
    </source>
</reference>
<feature type="transmembrane region" description="Helical" evidence="5">
    <location>
        <begin position="206"/>
        <end position="224"/>
    </location>
</feature>
<protein>
    <submittedName>
        <fullName evidence="6">Uncharacterized protein</fullName>
    </submittedName>
</protein>
<feature type="transmembrane region" description="Helical" evidence="5">
    <location>
        <begin position="12"/>
        <end position="35"/>
    </location>
</feature>
<dbReference type="Pfam" id="PF03006">
    <property type="entry name" value="HlyIII"/>
    <property type="match status" value="1"/>
</dbReference>
<dbReference type="Proteomes" id="UP001610563">
    <property type="component" value="Unassembled WGS sequence"/>
</dbReference>
<name>A0ABR4FK57_9EURO</name>
<evidence type="ECO:0000313" key="6">
    <source>
        <dbReference type="EMBL" id="KAL2783604.1"/>
    </source>
</evidence>
<keyword evidence="2 5" id="KW-0812">Transmembrane</keyword>
<gene>
    <name evidence="6" type="ORF">BJX66DRAFT_318200</name>
</gene>
<feature type="transmembrane region" description="Helical" evidence="5">
    <location>
        <begin position="86"/>
        <end position="103"/>
    </location>
</feature>
<feature type="transmembrane region" description="Helical" evidence="5">
    <location>
        <begin position="50"/>
        <end position="74"/>
    </location>
</feature>
<keyword evidence="7" id="KW-1185">Reference proteome</keyword>
<evidence type="ECO:0000256" key="3">
    <source>
        <dbReference type="ARBA" id="ARBA00022989"/>
    </source>
</evidence>
<keyword evidence="4 5" id="KW-0472">Membrane</keyword>
<keyword evidence="3 5" id="KW-1133">Transmembrane helix</keyword>
<feature type="transmembrane region" description="Helical" evidence="5">
    <location>
        <begin position="143"/>
        <end position="163"/>
    </location>
</feature>
<dbReference type="InterPro" id="IPR004254">
    <property type="entry name" value="AdipoR/HlyIII-related"/>
</dbReference>
<evidence type="ECO:0000256" key="4">
    <source>
        <dbReference type="ARBA" id="ARBA00023136"/>
    </source>
</evidence>
<evidence type="ECO:0000256" key="1">
    <source>
        <dbReference type="ARBA" id="ARBA00004141"/>
    </source>
</evidence>
<comment type="caution">
    <text evidence="6">The sequence shown here is derived from an EMBL/GenBank/DDBJ whole genome shotgun (WGS) entry which is preliminary data.</text>
</comment>
<feature type="transmembrane region" description="Helical" evidence="5">
    <location>
        <begin position="109"/>
        <end position="131"/>
    </location>
</feature>
<sequence>MESTLSFRRDGVILVCLHLFGLSYFALFLTYFLIFRYPAQADAISRNQGVIFYCGGAILWSLCSLVYRLICIIYGNDARSRQKLEFAGTLLLIYTSAIPVLVLPSAIHIYARSVCLLCLTVAMAQGMAEIIDTRDGPDSARAFRRLCLWLGLLALMPVTYILLHRAAGSSPLAFGLVRLTGLNLLGALLHLAGLPERCRLVGGWRPSLYVMHLMVIVNNLLYAQDVVNAL</sequence>
<feature type="transmembrane region" description="Helical" evidence="5">
    <location>
        <begin position="175"/>
        <end position="194"/>
    </location>
</feature>
<evidence type="ECO:0000256" key="2">
    <source>
        <dbReference type="ARBA" id="ARBA00022692"/>
    </source>
</evidence>
<accession>A0ABR4FK57</accession>
<dbReference type="EMBL" id="JBFTWV010000224">
    <property type="protein sequence ID" value="KAL2783604.1"/>
    <property type="molecule type" value="Genomic_DNA"/>
</dbReference>
<proteinExistence type="predicted"/>
<organism evidence="6 7">
    <name type="scientific">Aspergillus keveii</name>
    <dbReference type="NCBI Taxonomy" id="714993"/>
    <lineage>
        <taxon>Eukaryota</taxon>
        <taxon>Fungi</taxon>
        <taxon>Dikarya</taxon>
        <taxon>Ascomycota</taxon>
        <taxon>Pezizomycotina</taxon>
        <taxon>Eurotiomycetes</taxon>
        <taxon>Eurotiomycetidae</taxon>
        <taxon>Eurotiales</taxon>
        <taxon>Aspergillaceae</taxon>
        <taxon>Aspergillus</taxon>
        <taxon>Aspergillus subgen. Nidulantes</taxon>
    </lineage>
</organism>
<evidence type="ECO:0000313" key="7">
    <source>
        <dbReference type="Proteomes" id="UP001610563"/>
    </source>
</evidence>
<comment type="subcellular location">
    <subcellularLocation>
        <location evidence="1">Membrane</location>
        <topology evidence="1">Multi-pass membrane protein</topology>
    </subcellularLocation>
</comment>